<name>A0A484SQ32_9ZZZZ</name>
<evidence type="ECO:0000259" key="1">
    <source>
        <dbReference type="Pfam" id="PF00534"/>
    </source>
</evidence>
<dbReference type="Gene3D" id="3.40.50.2000">
    <property type="entry name" value="Glycogen Phosphorylase B"/>
    <property type="match status" value="2"/>
</dbReference>
<feature type="domain" description="Glycosyl transferase family 1" evidence="1">
    <location>
        <begin position="219"/>
        <end position="383"/>
    </location>
</feature>
<evidence type="ECO:0000313" key="4">
    <source>
        <dbReference type="EMBL" id="VFR91506.1"/>
    </source>
</evidence>
<reference evidence="3" key="1">
    <citation type="submission" date="2019-03" db="EMBL/GenBank/DDBJ databases">
        <authorList>
            <person name="Danneels B."/>
        </authorList>
    </citation>
    <scope>NUCLEOTIDE SEQUENCE</scope>
</reference>
<dbReference type="EMBL" id="CAADIN010000019">
    <property type="protein sequence ID" value="VFR91506.1"/>
    <property type="molecule type" value="Genomic_DNA"/>
</dbReference>
<evidence type="ECO:0000259" key="2">
    <source>
        <dbReference type="Pfam" id="PF13579"/>
    </source>
</evidence>
<dbReference type="GO" id="GO:0016757">
    <property type="term" value="F:glycosyltransferase activity"/>
    <property type="evidence" value="ECO:0007669"/>
    <property type="project" value="InterPro"/>
</dbReference>
<keyword evidence="3" id="KW-0808">Transferase</keyword>
<protein>
    <submittedName>
        <fullName evidence="3">UDP-2,3-diacetamido-2,3-dideoxy-D-mannuronic acid transferase</fullName>
    </submittedName>
</protein>
<proteinExistence type="predicted"/>
<gene>
    <name evidence="3" type="ORF">ISE1_2561</name>
    <name evidence="4" type="ORF">ISE2_2599</name>
</gene>
<feature type="domain" description="Glycosyltransferase subfamily 4-like N-terminal" evidence="2">
    <location>
        <begin position="17"/>
        <end position="199"/>
    </location>
</feature>
<dbReference type="Pfam" id="PF13579">
    <property type="entry name" value="Glyco_trans_4_4"/>
    <property type="match status" value="1"/>
</dbReference>
<dbReference type="InterPro" id="IPR001296">
    <property type="entry name" value="Glyco_trans_1"/>
</dbReference>
<dbReference type="InterPro" id="IPR028098">
    <property type="entry name" value="Glyco_trans_4-like_N"/>
</dbReference>
<dbReference type="PANTHER" id="PTHR12526">
    <property type="entry name" value="GLYCOSYLTRANSFERASE"/>
    <property type="match status" value="1"/>
</dbReference>
<evidence type="ECO:0000313" key="3">
    <source>
        <dbReference type="EMBL" id="VFR64486.1"/>
    </source>
</evidence>
<dbReference type="Pfam" id="PF00534">
    <property type="entry name" value="Glycos_transf_1"/>
    <property type="match status" value="1"/>
</dbReference>
<sequence length="413" mass="46022">MRILIVSQYFWPESFIINDLAREWAHAGHHVEVLTGKPNYPDGKVYAGYTEEGCSSEEFDHGITVHRVPLRPRKTGRAKDLSLNYLSFVWNGIRHGNKLVGKGRFDVVLVFAMSPITAALPAIWLKRRLRSHLAVWIQDLWPESLSATGFVRNRFLLGMVGVMIRFIYAGADTLLVQSHAFREPVARYTRRDKISYYPNCFADTEAMPLVEATVPEDVLAKVESKFSIVFAGNLGMVQALDTIVAAAEFLRDVPNCQFVIAGGGSRAVWLATQVRERKLDNVLLTGRLPVSDMPHIFKRAGALLVTLKREEIFAYTVPSKLQAYLAAGRPVIAALDGEGARVVEEAAAGLTCPAEDARGLADRILEMLEMLPQARQAMGEAGRAYFLRNFELKKQARSLIDFFEAKIGKQGSE</sequence>
<organism evidence="3">
    <name type="scientific">plant metagenome</name>
    <dbReference type="NCBI Taxonomy" id="1297885"/>
    <lineage>
        <taxon>unclassified sequences</taxon>
        <taxon>metagenomes</taxon>
        <taxon>organismal metagenomes</taxon>
    </lineage>
</organism>
<dbReference type="CDD" id="cd03794">
    <property type="entry name" value="GT4_WbuB-like"/>
    <property type="match status" value="1"/>
</dbReference>
<dbReference type="SUPFAM" id="SSF53756">
    <property type="entry name" value="UDP-Glycosyltransferase/glycogen phosphorylase"/>
    <property type="match status" value="1"/>
</dbReference>
<dbReference type="EMBL" id="CAADIM010000005">
    <property type="protein sequence ID" value="VFR64486.1"/>
    <property type="molecule type" value="Genomic_DNA"/>
</dbReference>
<dbReference type="AlphaFoldDB" id="A0A484SQ32"/>
<accession>A0A484SQ32</accession>